<dbReference type="EMBL" id="RJPQ01000002">
    <property type="protein sequence ID" value="RSJ87108.1"/>
    <property type="molecule type" value="Genomic_DNA"/>
</dbReference>
<reference evidence="2 3" key="1">
    <citation type="submission" date="2018-11" db="EMBL/GenBank/DDBJ databases">
        <title>Species Designations Belie Phenotypic and Genotypic Heterogeneity in Oral Streptococci.</title>
        <authorList>
            <person name="Velsko I."/>
        </authorList>
    </citation>
    <scope>NUCLEOTIDE SEQUENCE [LARGE SCALE GENOMIC DNA]</scope>
    <source>
        <strain evidence="2 3">A54</strain>
    </source>
</reference>
<proteinExistence type="predicted"/>
<dbReference type="AlphaFoldDB" id="A0A428GVF3"/>
<organism evidence="2 3">
    <name type="scientific">Streptococcus cristatus</name>
    <dbReference type="NCBI Taxonomy" id="45634"/>
    <lineage>
        <taxon>Bacteria</taxon>
        <taxon>Bacillati</taxon>
        <taxon>Bacillota</taxon>
        <taxon>Bacilli</taxon>
        <taxon>Lactobacillales</taxon>
        <taxon>Streptococcaceae</taxon>
        <taxon>Streptococcus</taxon>
    </lineage>
</organism>
<dbReference type="Proteomes" id="UP000277890">
    <property type="component" value="Unassembled WGS sequence"/>
</dbReference>
<protein>
    <submittedName>
        <fullName evidence="2">Uncharacterized protein</fullName>
    </submittedName>
</protein>
<keyword evidence="1" id="KW-0472">Membrane</keyword>
<name>A0A428GVF3_STRCR</name>
<keyword evidence="1" id="KW-1133">Transmembrane helix</keyword>
<feature type="transmembrane region" description="Helical" evidence="1">
    <location>
        <begin position="16"/>
        <end position="38"/>
    </location>
</feature>
<accession>A0A428GVF3</accession>
<evidence type="ECO:0000313" key="2">
    <source>
        <dbReference type="EMBL" id="RSJ87108.1"/>
    </source>
</evidence>
<sequence length="337" mass="39230">MQKIVINIKKCFQNKIFLNVVGYTLAFTLGLFLAFYVFDREKIAIQSEQRQAKTSQEKKPTRAKDEAVQIEKLADKIYMVKNPNSAILSDKYVLQQEMNYTDQSFHFDSYQVFSKDNKHSNHVKIKLLNQVEALYKDYDLVQLAQKLHSQAIPGKVIHQLYQDPQDGQYYFAFEVYLPGGKDENDYSNAHEEKPIYTLYTNIENGQTFYLKDYFKPLSIRDKYPVYGASNLDDKLEKYGLVLLNSPHNFTLIQGEGNLQIKKLQLSQQFPNIEEKLASGWSLVVTGEDSYETSIRLLASEGETDLYTNVKLDRSYSSDDQEHLLQSYQDFLELYKEK</sequence>
<gene>
    <name evidence="2" type="ORF">D8794_02510</name>
</gene>
<evidence type="ECO:0000313" key="3">
    <source>
        <dbReference type="Proteomes" id="UP000277890"/>
    </source>
</evidence>
<comment type="caution">
    <text evidence="2">The sequence shown here is derived from an EMBL/GenBank/DDBJ whole genome shotgun (WGS) entry which is preliminary data.</text>
</comment>
<evidence type="ECO:0000256" key="1">
    <source>
        <dbReference type="SAM" id="Phobius"/>
    </source>
</evidence>
<keyword evidence="1" id="KW-0812">Transmembrane</keyword>